<name>A0ABS4IK27_9BACI</name>
<sequence length="39" mass="4740">MFPNDLLEEIQTYQEENKIRTNNETIRMLIRKGLEDSQE</sequence>
<organism evidence="1 2">
    <name type="scientific">Virgibacillus natechei</name>
    <dbReference type="NCBI Taxonomy" id="1216297"/>
    <lineage>
        <taxon>Bacteria</taxon>
        <taxon>Bacillati</taxon>
        <taxon>Bacillota</taxon>
        <taxon>Bacilli</taxon>
        <taxon>Bacillales</taxon>
        <taxon>Bacillaceae</taxon>
        <taxon>Virgibacillus</taxon>
    </lineage>
</organism>
<dbReference type="EMBL" id="JAGGKX010000023">
    <property type="protein sequence ID" value="MBP1971277.1"/>
    <property type="molecule type" value="Genomic_DNA"/>
</dbReference>
<proteinExistence type="predicted"/>
<protein>
    <submittedName>
        <fullName evidence="1">Metal-responsive CopG/Arc/MetJ family transcriptional regulator</fullName>
    </submittedName>
</protein>
<dbReference type="Proteomes" id="UP001519345">
    <property type="component" value="Unassembled WGS sequence"/>
</dbReference>
<evidence type="ECO:0000313" key="1">
    <source>
        <dbReference type="EMBL" id="MBP1971277.1"/>
    </source>
</evidence>
<evidence type="ECO:0000313" key="2">
    <source>
        <dbReference type="Proteomes" id="UP001519345"/>
    </source>
</evidence>
<comment type="caution">
    <text evidence="1">The sequence shown here is derived from an EMBL/GenBank/DDBJ whole genome shotgun (WGS) entry which is preliminary data.</text>
</comment>
<reference evidence="1 2" key="1">
    <citation type="submission" date="2021-03" db="EMBL/GenBank/DDBJ databases">
        <title>Genomic Encyclopedia of Type Strains, Phase IV (KMG-IV): sequencing the most valuable type-strain genomes for metagenomic binning, comparative biology and taxonomic classification.</title>
        <authorList>
            <person name="Goeker M."/>
        </authorList>
    </citation>
    <scope>NUCLEOTIDE SEQUENCE [LARGE SCALE GENOMIC DNA]</scope>
    <source>
        <strain evidence="1 2">DSM 25609</strain>
    </source>
</reference>
<gene>
    <name evidence="1" type="ORF">J2Z83_003416</name>
</gene>
<accession>A0ABS4IK27</accession>
<keyword evidence="2" id="KW-1185">Reference proteome</keyword>